<dbReference type="PANTHER" id="PTHR24421">
    <property type="entry name" value="NITRATE/NITRITE SENSOR PROTEIN NARX-RELATED"/>
    <property type="match status" value="1"/>
</dbReference>
<keyword evidence="3" id="KW-0808">Transferase</keyword>
<dbReference type="EMBL" id="CP046620">
    <property type="protein sequence ID" value="QHQ35134.1"/>
    <property type="molecule type" value="Genomic_DNA"/>
</dbReference>
<feature type="transmembrane region" description="Helical" evidence="7">
    <location>
        <begin position="203"/>
        <end position="226"/>
    </location>
</feature>
<dbReference type="Gene3D" id="3.30.565.10">
    <property type="entry name" value="Histidine kinase-like ATPase, C-terminal domain"/>
    <property type="match status" value="1"/>
</dbReference>
<evidence type="ECO:0000256" key="7">
    <source>
        <dbReference type="SAM" id="Phobius"/>
    </source>
</evidence>
<reference evidence="9 10" key="1">
    <citation type="submission" date="2019-12" db="EMBL/GenBank/DDBJ databases">
        <title>Complete genome sequence of Algicella marina strain 9Alg 56(T) isolated from the red alga Tichocarpus crinitus.</title>
        <authorList>
            <person name="Kim S.-G."/>
            <person name="Nedashkovskaya O.I."/>
        </authorList>
    </citation>
    <scope>NUCLEOTIDE SEQUENCE [LARGE SCALE GENOMIC DNA]</scope>
    <source>
        <strain evidence="9 10">9Alg 56</strain>
    </source>
</reference>
<dbReference type="InterPro" id="IPR011712">
    <property type="entry name" value="Sig_transdc_His_kin_sub3_dim/P"/>
</dbReference>
<dbReference type="InterPro" id="IPR032244">
    <property type="entry name" value="LapD_MoxY_N"/>
</dbReference>
<evidence type="ECO:0000256" key="5">
    <source>
        <dbReference type="ARBA" id="ARBA00023012"/>
    </source>
</evidence>
<protein>
    <submittedName>
        <fullName evidence="9">HAMP domain-containing protein</fullName>
    </submittedName>
</protein>
<dbReference type="Gene3D" id="1.20.5.1930">
    <property type="match status" value="1"/>
</dbReference>
<gene>
    <name evidence="9" type="ORF">GO499_07955</name>
</gene>
<dbReference type="InterPro" id="IPR036890">
    <property type="entry name" value="HATPase_C_sf"/>
</dbReference>
<evidence type="ECO:0000313" key="10">
    <source>
        <dbReference type="Proteomes" id="UP000464495"/>
    </source>
</evidence>
<feature type="coiled-coil region" evidence="6">
    <location>
        <begin position="263"/>
        <end position="290"/>
    </location>
</feature>
<evidence type="ECO:0000313" key="9">
    <source>
        <dbReference type="EMBL" id="QHQ35134.1"/>
    </source>
</evidence>
<dbReference type="Pfam" id="PF07730">
    <property type="entry name" value="HisKA_3"/>
    <property type="match status" value="1"/>
</dbReference>
<dbReference type="CDD" id="cd16917">
    <property type="entry name" value="HATPase_UhpB-NarQ-NarX-like"/>
    <property type="match status" value="1"/>
</dbReference>
<keyword evidence="10" id="KW-1185">Reference proteome</keyword>
<evidence type="ECO:0000256" key="6">
    <source>
        <dbReference type="SAM" id="Coils"/>
    </source>
</evidence>
<keyword evidence="4" id="KW-0418">Kinase</keyword>
<dbReference type="GO" id="GO:0000155">
    <property type="term" value="F:phosphorelay sensor kinase activity"/>
    <property type="evidence" value="ECO:0007669"/>
    <property type="project" value="InterPro"/>
</dbReference>
<dbReference type="InterPro" id="IPR050482">
    <property type="entry name" value="Sensor_HK_TwoCompSys"/>
</dbReference>
<evidence type="ECO:0000256" key="2">
    <source>
        <dbReference type="ARBA" id="ARBA00022553"/>
    </source>
</evidence>
<dbReference type="InterPro" id="IPR003594">
    <property type="entry name" value="HATPase_dom"/>
</dbReference>
<evidence type="ECO:0000256" key="3">
    <source>
        <dbReference type="ARBA" id="ARBA00022679"/>
    </source>
</evidence>
<evidence type="ECO:0000256" key="1">
    <source>
        <dbReference type="ARBA" id="ARBA00004370"/>
    </source>
</evidence>
<dbReference type="Pfam" id="PF16448">
    <property type="entry name" value="LapD_MoxY_N"/>
    <property type="match status" value="1"/>
</dbReference>
<dbReference type="InterPro" id="IPR003660">
    <property type="entry name" value="HAMP_dom"/>
</dbReference>
<evidence type="ECO:0000259" key="8">
    <source>
        <dbReference type="PROSITE" id="PS50885"/>
    </source>
</evidence>
<dbReference type="PANTHER" id="PTHR24421:SF58">
    <property type="entry name" value="SIGNAL TRANSDUCTION HISTIDINE-PROTEIN KINASE_PHOSPHATASE UHPB"/>
    <property type="match status" value="1"/>
</dbReference>
<dbReference type="SUPFAM" id="SSF55874">
    <property type="entry name" value="ATPase domain of HSP90 chaperone/DNA topoisomerase II/histidine kinase"/>
    <property type="match status" value="1"/>
</dbReference>
<accession>A0A6P1SWT6</accession>
<dbReference type="PROSITE" id="PS50885">
    <property type="entry name" value="HAMP"/>
    <property type="match status" value="1"/>
</dbReference>
<keyword evidence="2" id="KW-0597">Phosphoprotein</keyword>
<dbReference type="GO" id="GO:0046983">
    <property type="term" value="F:protein dimerization activity"/>
    <property type="evidence" value="ECO:0007669"/>
    <property type="project" value="InterPro"/>
</dbReference>
<dbReference type="KEGG" id="amaq:GO499_07955"/>
<evidence type="ECO:0000256" key="4">
    <source>
        <dbReference type="ARBA" id="ARBA00022777"/>
    </source>
</evidence>
<dbReference type="Gene3D" id="6.10.340.10">
    <property type="match status" value="1"/>
</dbReference>
<keyword evidence="7" id="KW-0472">Membrane</keyword>
<sequence length="505" mass="54550">MAGRASQKGPGRYGRTIANCSQICAKQSTAGERGVTIARQGKGATVFRRITLKWQVVLCIGLVQLAALAVCATILVSNARDAVRVEVAAGERSARALILATLGSALQDAPPGEVMVRLADILVQPRHVQLALVSARDGVLSVREIGDDVNDTMVPEWFRNLVMPALRETRIPVRADGTEYGYVAMTTSPEDEIAEVWQDVASLFWIFALAALISAVLLALLVAHALSPLQRLRTAMDQLRQGDFSARISGREGADLLPIFDGFDGLSRSLQAAEQERATLSRRIVELGDAERRNIAMELHDEFGPCLFGLKVKSSSIARAARTRGDAGLTEDADAIMSIVSQIQASNTRLLTTLRPMAIGQLPLADALRDLFDAFRTTHPRVDWRVHLPEDLPETQEIFDLTVYRFFQEAATNALRHGNPQRVEAKVEHVATGTTAMLRLSMEDDGIGIEHTSSEGRGLTAMRDRIGAIGGQLSIGSTDIGGTRLVVALPIGTVAIASPPMRAVT</sequence>
<dbReference type="SMART" id="SM00304">
    <property type="entry name" value="HAMP"/>
    <property type="match status" value="1"/>
</dbReference>
<name>A0A6P1SWT6_9RHOB</name>
<dbReference type="Proteomes" id="UP000464495">
    <property type="component" value="Chromosome"/>
</dbReference>
<keyword evidence="7" id="KW-0812">Transmembrane</keyword>
<proteinExistence type="predicted"/>
<keyword evidence="6" id="KW-0175">Coiled coil</keyword>
<feature type="domain" description="HAMP" evidence="8">
    <location>
        <begin position="223"/>
        <end position="275"/>
    </location>
</feature>
<dbReference type="GO" id="GO:0016020">
    <property type="term" value="C:membrane"/>
    <property type="evidence" value="ECO:0007669"/>
    <property type="project" value="UniProtKB-SubCell"/>
</dbReference>
<keyword evidence="7" id="KW-1133">Transmembrane helix</keyword>
<organism evidence="9 10">
    <name type="scientific">Algicella marina</name>
    <dbReference type="NCBI Taxonomy" id="2683284"/>
    <lineage>
        <taxon>Bacteria</taxon>
        <taxon>Pseudomonadati</taxon>
        <taxon>Pseudomonadota</taxon>
        <taxon>Alphaproteobacteria</taxon>
        <taxon>Rhodobacterales</taxon>
        <taxon>Paracoccaceae</taxon>
        <taxon>Algicella</taxon>
    </lineage>
</organism>
<dbReference type="Pfam" id="PF02518">
    <property type="entry name" value="HATPase_c"/>
    <property type="match status" value="1"/>
</dbReference>
<feature type="transmembrane region" description="Helical" evidence="7">
    <location>
        <begin position="56"/>
        <end position="76"/>
    </location>
</feature>
<comment type="subcellular location">
    <subcellularLocation>
        <location evidence="1">Membrane</location>
    </subcellularLocation>
</comment>
<keyword evidence="5" id="KW-0902">Two-component regulatory system</keyword>
<dbReference type="AlphaFoldDB" id="A0A6P1SWT6"/>